<evidence type="ECO:0000313" key="3">
    <source>
        <dbReference type="Proteomes" id="UP001209257"/>
    </source>
</evidence>
<dbReference type="EMBL" id="JAOTJC010000002">
    <property type="protein sequence ID" value="MCU7553049.1"/>
    <property type="molecule type" value="Genomic_DNA"/>
</dbReference>
<protein>
    <submittedName>
        <fullName evidence="2">Uncharacterized protein</fullName>
    </submittedName>
</protein>
<dbReference type="Proteomes" id="UP001209257">
    <property type="component" value="Unassembled WGS sequence"/>
</dbReference>
<feature type="transmembrane region" description="Helical" evidence="1">
    <location>
        <begin position="6"/>
        <end position="21"/>
    </location>
</feature>
<keyword evidence="3" id="KW-1185">Reference proteome</keyword>
<organism evidence="2 3">
    <name type="scientific">Alteromonas salexigens</name>
    <dbReference type="NCBI Taxonomy" id="2982530"/>
    <lineage>
        <taxon>Bacteria</taxon>
        <taxon>Pseudomonadati</taxon>
        <taxon>Pseudomonadota</taxon>
        <taxon>Gammaproteobacteria</taxon>
        <taxon>Alteromonadales</taxon>
        <taxon>Alteromonadaceae</taxon>
        <taxon>Alteromonas/Salinimonas group</taxon>
        <taxon>Alteromonas</taxon>
    </lineage>
</organism>
<evidence type="ECO:0000313" key="2">
    <source>
        <dbReference type="EMBL" id="MCU7553049.1"/>
    </source>
</evidence>
<keyword evidence="1" id="KW-0472">Membrane</keyword>
<comment type="caution">
    <text evidence="2">The sequence shown here is derived from an EMBL/GenBank/DDBJ whole genome shotgun (WGS) entry which is preliminary data.</text>
</comment>
<gene>
    <name evidence="2" type="ORF">OCL06_00395</name>
</gene>
<dbReference type="RefSeq" id="WP_262991741.1">
    <property type="nucleotide sequence ID" value="NZ_JAOTJC010000002.1"/>
</dbReference>
<keyword evidence="1" id="KW-0812">Transmembrane</keyword>
<feature type="transmembrane region" description="Helical" evidence="1">
    <location>
        <begin position="67"/>
        <end position="90"/>
    </location>
</feature>
<keyword evidence="1" id="KW-1133">Transmembrane helix</keyword>
<name>A0ABT2VM04_9ALTE</name>
<evidence type="ECO:0000256" key="1">
    <source>
        <dbReference type="SAM" id="Phobius"/>
    </source>
</evidence>
<accession>A0ABT2VM04</accession>
<reference evidence="3" key="1">
    <citation type="submission" date="2023-07" db="EMBL/GenBank/DDBJ databases">
        <title>Study on multiphase classification of strain Alteromonas salexigens isolated from the Yellow Sea.</title>
        <authorList>
            <person name="Sun L."/>
        </authorList>
    </citation>
    <scope>NUCLEOTIDE SEQUENCE [LARGE SCALE GENOMIC DNA]</scope>
    <source>
        <strain evidence="3">ASW11-19</strain>
    </source>
</reference>
<feature type="transmembrane region" description="Helical" evidence="1">
    <location>
        <begin position="28"/>
        <end position="47"/>
    </location>
</feature>
<proteinExistence type="predicted"/>
<sequence>MVPYLLTGLSVLVAGIIHWNAPRTFWKATLMSTAVILLLSVAALFIFEASGMLNSQQAGETPDLSGYLMYITALVSFFGLLVSLFVGWFLRVVRH</sequence>